<comment type="similarity">
    <text evidence="1 5">Belongs to the FliD family.</text>
</comment>
<keyword evidence="8" id="KW-0966">Cell projection</keyword>
<dbReference type="GO" id="GO:0005576">
    <property type="term" value="C:extracellular region"/>
    <property type="evidence" value="ECO:0007669"/>
    <property type="project" value="UniProtKB-SubCell"/>
</dbReference>
<dbReference type="Pfam" id="PF07195">
    <property type="entry name" value="FliD_C"/>
    <property type="match status" value="1"/>
</dbReference>
<evidence type="ECO:0000256" key="3">
    <source>
        <dbReference type="ARBA" id="ARBA00023054"/>
    </source>
</evidence>
<comment type="caution">
    <text evidence="8">The sequence shown here is derived from an EMBL/GenBank/DDBJ whole genome shotgun (WGS) entry which is preliminary data.</text>
</comment>
<sequence length="584" mass="65121">MVNGVGGYGGIRMGGLATGLETDDIIKKMLAGQQAKIDKAKQEREQVQWKQEMYRDIIKDVKDLQNTYFDVMSKDNLSSGNAFYDYVVKSSNESIITATAGQGAIEGNYTIEVKELAMGARAIAALGNDTTKNTKLSSIAGQLKDIGIEIENGKIKDGIKINVGEKETFFEVSGLSDNSTVEDLVNAIKNTEINIGTKEKPEMLKLSKYVDVSFSEITKDFVIETKETGKDQTIQIGGKNASEAGPIKKGQNAKITVTTPQGGTGTVENAKNNFTLDGITFNLKGVSKNYGDDSTPVYEEFNLNVTKDANKTFDRFKGFIDKYNKLVENIKGKLTEKKAYSYKPLTEAQKKEMKEDDIKNWEEKAKQGILRNDPNLERMLRELRGTFFAAVDGAGESFGRNIGLDTTNDYKTAGQIKFTDGGEEKFKKALLERPEDIMNLFTKKPDKNDLDELRKLQKIDKGAITADDQKKLKEVQEKVYKNSGIMTRMDNILRDYVGAPGTILNSSILTKYANKQNDYSITGTSGSNNLPDQIYRKDSLIKKLDEKLREREEKLYKQFATLERVMTKYNAQAGWLSQQFGGGM</sequence>
<feature type="domain" description="Flagellar hook-associated protein 2 C-terminal" evidence="7">
    <location>
        <begin position="250"/>
        <end position="571"/>
    </location>
</feature>
<organism evidence="8 9">
    <name type="scientific">Clostridium cochlearium</name>
    <dbReference type="NCBI Taxonomy" id="1494"/>
    <lineage>
        <taxon>Bacteria</taxon>
        <taxon>Bacillati</taxon>
        <taxon>Bacillota</taxon>
        <taxon>Clostridia</taxon>
        <taxon>Eubacteriales</taxon>
        <taxon>Clostridiaceae</taxon>
        <taxon>Clostridium</taxon>
    </lineage>
</organism>
<evidence type="ECO:0000259" key="7">
    <source>
        <dbReference type="Pfam" id="PF07195"/>
    </source>
</evidence>
<dbReference type="PANTHER" id="PTHR30288:SF0">
    <property type="entry name" value="FLAGELLAR HOOK-ASSOCIATED PROTEIN 2"/>
    <property type="match status" value="1"/>
</dbReference>
<evidence type="ECO:0000313" key="9">
    <source>
        <dbReference type="Proteomes" id="UP000528432"/>
    </source>
</evidence>
<keyword evidence="4 5" id="KW-0975">Bacterial flagellum</keyword>
<dbReference type="GO" id="GO:0071973">
    <property type="term" value="P:bacterial-type flagellum-dependent cell motility"/>
    <property type="evidence" value="ECO:0007669"/>
    <property type="project" value="TreeGrafter"/>
</dbReference>
<gene>
    <name evidence="8" type="primary">fliD</name>
    <name evidence="8" type="ORF">HMJ28_08540</name>
</gene>
<reference evidence="8 9" key="1">
    <citation type="submission" date="2020-05" db="EMBL/GenBank/DDBJ databases">
        <title>Draft genome sequence of Clostridium cochlearium strain AGROS13 isolated from a sheep dairy farm in New Zealand.</title>
        <authorList>
            <person name="Gupta T.B."/>
            <person name="Jauregui R."/>
            <person name="Risson A.N."/>
            <person name="Brightwell G."/>
            <person name="Maclean P."/>
        </authorList>
    </citation>
    <scope>NUCLEOTIDE SEQUENCE [LARGE SCALE GENOMIC DNA]</scope>
    <source>
        <strain evidence="8 9">AGROS13</strain>
    </source>
</reference>
<keyword evidence="8" id="KW-0969">Cilium</keyword>
<dbReference type="InterPro" id="IPR010809">
    <property type="entry name" value="FliD_C"/>
</dbReference>
<dbReference type="InterPro" id="IPR040026">
    <property type="entry name" value="FliD"/>
</dbReference>
<comment type="subcellular location">
    <subcellularLocation>
        <location evidence="5">Secreted</location>
    </subcellularLocation>
    <subcellularLocation>
        <location evidence="5">Bacterial flagellum</location>
    </subcellularLocation>
</comment>
<comment type="function">
    <text evidence="5">Required for morphogenesis and for the elongation of the flagellar filament by facilitating polymerization of the flagellin monomers at the tip of growing filament. Forms a capping structure, which prevents flagellin subunits (transported through the central channel of the flagellum) from leaking out without polymerization at the distal end.</text>
</comment>
<dbReference type="GO" id="GO:0009424">
    <property type="term" value="C:bacterial-type flagellum hook"/>
    <property type="evidence" value="ECO:0007669"/>
    <property type="project" value="UniProtKB-UniRule"/>
</dbReference>
<evidence type="ECO:0000256" key="5">
    <source>
        <dbReference type="RuleBase" id="RU362066"/>
    </source>
</evidence>
<proteinExistence type="inferred from homology"/>
<keyword evidence="8" id="KW-0282">Flagellum</keyword>
<evidence type="ECO:0000259" key="6">
    <source>
        <dbReference type="Pfam" id="PF02465"/>
    </source>
</evidence>
<dbReference type="AlphaFoldDB" id="A0A7Y3XYY7"/>
<evidence type="ECO:0000256" key="2">
    <source>
        <dbReference type="ARBA" id="ARBA00011255"/>
    </source>
</evidence>
<keyword evidence="3" id="KW-0175">Coiled coil</keyword>
<dbReference type="InterPro" id="IPR003481">
    <property type="entry name" value="FliD_N"/>
</dbReference>
<dbReference type="GO" id="GO:0009421">
    <property type="term" value="C:bacterial-type flagellum filament cap"/>
    <property type="evidence" value="ECO:0007669"/>
    <property type="project" value="InterPro"/>
</dbReference>
<name>A0A7Y3XYY7_CLOCO</name>
<evidence type="ECO:0000256" key="1">
    <source>
        <dbReference type="ARBA" id="ARBA00009764"/>
    </source>
</evidence>
<evidence type="ECO:0000256" key="4">
    <source>
        <dbReference type="ARBA" id="ARBA00023143"/>
    </source>
</evidence>
<keyword evidence="5" id="KW-0964">Secreted</keyword>
<comment type="subunit">
    <text evidence="2 5">Homopentamer.</text>
</comment>
<dbReference type="EMBL" id="JABFIF010000016">
    <property type="protein sequence ID" value="NOH16432.1"/>
    <property type="molecule type" value="Genomic_DNA"/>
</dbReference>
<dbReference type="GO" id="GO:0007155">
    <property type="term" value="P:cell adhesion"/>
    <property type="evidence" value="ECO:0007669"/>
    <property type="project" value="InterPro"/>
</dbReference>
<dbReference type="PANTHER" id="PTHR30288">
    <property type="entry name" value="FLAGELLAR CAP/ASSEMBLY PROTEIN FLID"/>
    <property type="match status" value="1"/>
</dbReference>
<protein>
    <recommendedName>
        <fullName evidence="5">Flagellar hook-associated protein 2</fullName>
        <shortName evidence="5">HAP2</shortName>
    </recommendedName>
    <alternativeName>
        <fullName evidence="5">Flagellar cap protein</fullName>
    </alternativeName>
</protein>
<evidence type="ECO:0000313" key="8">
    <source>
        <dbReference type="EMBL" id="NOH16432.1"/>
    </source>
</evidence>
<dbReference type="Pfam" id="PF02465">
    <property type="entry name" value="FliD_N"/>
    <property type="match status" value="1"/>
</dbReference>
<feature type="domain" description="Flagellar hook-associated protein 2 N-terminal" evidence="6">
    <location>
        <begin position="18"/>
        <end position="117"/>
    </location>
</feature>
<dbReference type="Proteomes" id="UP000528432">
    <property type="component" value="Unassembled WGS sequence"/>
</dbReference>
<dbReference type="RefSeq" id="WP_171303591.1">
    <property type="nucleotide sequence ID" value="NZ_JABFIF010000016.1"/>
</dbReference>
<accession>A0A7Y3XYY7</accession>